<feature type="domain" description="P-type ATPase A" evidence="15">
    <location>
        <begin position="225"/>
        <end position="345"/>
    </location>
</feature>
<feature type="transmembrane region" description="Helical" evidence="13">
    <location>
        <begin position="871"/>
        <end position="892"/>
    </location>
</feature>
<evidence type="ECO:0000256" key="3">
    <source>
        <dbReference type="ARBA" id="ARBA00022553"/>
    </source>
</evidence>
<feature type="compositionally biased region" description="Low complexity" evidence="14">
    <location>
        <begin position="1190"/>
        <end position="1199"/>
    </location>
</feature>
<dbReference type="InterPro" id="IPR023214">
    <property type="entry name" value="HAD_sf"/>
</dbReference>
<name>A0A553NVX8_TIGCA</name>
<feature type="transmembrane region" description="Helical" evidence="13">
    <location>
        <begin position="20"/>
        <end position="43"/>
    </location>
</feature>
<feature type="transmembrane region" description="Helical" evidence="13">
    <location>
        <begin position="898"/>
        <end position="915"/>
    </location>
</feature>
<dbReference type="InterPro" id="IPR008250">
    <property type="entry name" value="ATPase_P-typ_transduc_dom_A_sf"/>
</dbReference>
<dbReference type="Gene3D" id="2.70.150.10">
    <property type="entry name" value="Calcium-transporting ATPase, cytoplasmic transduction domain A"/>
    <property type="match status" value="1"/>
</dbReference>
<dbReference type="NCBIfam" id="TIGR01494">
    <property type="entry name" value="ATPase_P-type"/>
    <property type="match status" value="1"/>
</dbReference>
<comment type="caution">
    <text evidence="17">The sequence shown here is derived from an EMBL/GenBank/DDBJ whole genome shotgun (WGS) entry which is preliminary data.</text>
</comment>
<evidence type="ECO:0000256" key="12">
    <source>
        <dbReference type="ARBA" id="ARBA00049360"/>
    </source>
</evidence>
<dbReference type="GO" id="GO:0016020">
    <property type="term" value="C:membrane"/>
    <property type="evidence" value="ECO:0007669"/>
    <property type="project" value="UniProtKB-SubCell"/>
</dbReference>
<feature type="transmembrane region" description="Helical" evidence="13">
    <location>
        <begin position="161"/>
        <end position="182"/>
    </location>
</feature>
<evidence type="ECO:0000256" key="1">
    <source>
        <dbReference type="ARBA" id="ARBA00004141"/>
    </source>
</evidence>
<organism evidence="17 18">
    <name type="scientific">Tigriopus californicus</name>
    <name type="common">Marine copepod</name>
    <dbReference type="NCBI Taxonomy" id="6832"/>
    <lineage>
        <taxon>Eukaryota</taxon>
        <taxon>Metazoa</taxon>
        <taxon>Ecdysozoa</taxon>
        <taxon>Arthropoda</taxon>
        <taxon>Crustacea</taxon>
        <taxon>Multicrustacea</taxon>
        <taxon>Hexanauplia</taxon>
        <taxon>Copepoda</taxon>
        <taxon>Harpacticoida</taxon>
        <taxon>Harpacticidae</taxon>
        <taxon>Tigriopus</taxon>
    </lineage>
</organism>
<accession>A0A553NVX8</accession>
<protein>
    <recommendedName>
        <fullName evidence="13">Cation-transporting ATPase</fullName>
        <ecNumber evidence="13">7.2.2.-</ecNumber>
    </recommendedName>
</protein>
<evidence type="ECO:0000313" key="17">
    <source>
        <dbReference type="EMBL" id="TRY69579.1"/>
    </source>
</evidence>
<keyword evidence="8 13" id="KW-0460">Magnesium</keyword>
<dbReference type="SFLD" id="SFLDG00002">
    <property type="entry name" value="C1.7:_P-type_atpase_like"/>
    <property type="match status" value="1"/>
</dbReference>
<feature type="transmembrane region" description="Helical" evidence="13">
    <location>
        <begin position="936"/>
        <end position="960"/>
    </location>
</feature>
<dbReference type="AlphaFoldDB" id="A0A553NVX8"/>
<evidence type="ECO:0000313" key="18">
    <source>
        <dbReference type="Proteomes" id="UP000318571"/>
    </source>
</evidence>
<dbReference type="GO" id="GO:0015203">
    <property type="term" value="F:polyamine transmembrane transporter activity"/>
    <property type="evidence" value="ECO:0007669"/>
    <property type="project" value="TreeGrafter"/>
</dbReference>
<evidence type="ECO:0000256" key="9">
    <source>
        <dbReference type="ARBA" id="ARBA00022967"/>
    </source>
</evidence>
<keyword evidence="10 13" id="KW-1133">Transmembrane helix</keyword>
<evidence type="ECO:0000256" key="5">
    <source>
        <dbReference type="ARBA" id="ARBA00022723"/>
    </source>
</evidence>
<comment type="subcellular location">
    <subcellularLocation>
        <location evidence="1 13">Membrane</location>
        <topology evidence="1 13">Multi-pass membrane protein</topology>
    </subcellularLocation>
</comment>
<dbReference type="SUPFAM" id="SSF81653">
    <property type="entry name" value="Calcium ATPase, transduction domain A"/>
    <property type="match status" value="1"/>
</dbReference>
<evidence type="ECO:0000256" key="10">
    <source>
        <dbReference type="ARBA" id="ARBA00022989"/>
    </source>
</evidence>
<dbReference type="Proteomes" id="UP000318571">
    <property type="component" value="Chromosome 1"/>
</dbReference>
<dbReference type="InterPro" id="IPR036412">
    <property type="entry name" value="HAD-like_sf"/>
</dbReference>
<dbReference type="GO" id="GO:0016887">
    <property type="term" value="F:ATP hydrolysis activity"/>
    <property type="evidence" value="ECO:0007669"/>
    <property type="project" value="InterPro"/>
</dbReference>
<dbReference type="SFLD" id="SFLDS00003">
    <property type="entry name" value="Haloacid_Dehalogenase"/>
    <property type="match status" value="1"/>
</dbReference>
<evidence type="ECO:0000256" key="2">
    <source>
        <dbReference type="ARBA" id="ARBA00006000"/>
    </source>
</evidence>
<dbReference type="InterPro" id="IPR018303">
    <property type="entry name" value="ATPase_P-typ_P_site"/>
</dbReference>
<dbReference type="Gene3D" id="1.20.1110.10">
    <property type="entry name" value="Calcium-transporting ATPase, transmembrane domain"/>
    <property type="match status" value="1"/>
</dbReference>
<feature type="transmembrane region" description="Helical" evidence="13">
    <location>
        <begin position="1013"/>
        <end position="1035"/>
    </location>
</feature>
<feature type="region of interest" description="Disordered" evidence="14">
    <location>
        <begin position="1053"/>
        <end position="1092"/>
    </location>
</feature>
<keyword evidence="18" id="KW-1185">Reference proteome</keyword>
<reference evidence="17 18" key="1">
    <citation type="journal article" date="2018" name="Nat. Ecol. Evol.">
        <title>Genomic signatures of mitonuclear coevolution across populations of Tigriopus californicus.</title>
        <authorList>
            <person name="Barreto F.S."/>
            <person name="Watson E.T."/>
            <person name="Lima T.G."/>
            <person name="Willett C.S."/>
            <person name="Edmands S."/>
            <person name="Li W."/>
            <person name="Burton R.S."/>
        </authorList>
    </citation>
    <scope>NUCLEOTIDE SEQUENCE [LARGE SCALE GENOMIC DNA]</scope>
    <source>
        <strain evidence="17 18">San Diego</strain>
    </source>
</reference>
<feature type="transmembrane region" description="Helical" evidence="13">
    <location>
        <begin position="188"/>
        <end position="209"/>
    </location>
</feature>
<sequence>MSGLVNKDQADEMTVEGFAFSPLKCLLTVFTVVLTGGLFLILLTWRADIKLNCVYTKVPLKEAKKVLLKDKFEQIFEEDVVCNPSGDFSNNATPICSFFINKKIKYVWDSGARTFVKLKNVDEFMKQSDFHKCKEGLGQLTVTDRLHEYGPNLIKISVPPVLYLVFHEALNPFYLFQAYTVILWSIQMYWKFAVIIAITSVLSVTASVWETRKQNRNLRDKMKSESSVSVLRNGAQTELSSVALVPGDVILLPTTGGVMMECDAVLVEGTCVVNESMLTGESIPITKISIPDEDTIHFAYDLQRQHVVFCGTEILQGKAQEGHFIKAVVIRTGFMTTKGELVRAILFPPPLDFQFHSDFLKSIYVFLSLGLIGMAYSLYMWISNGGTIQECLLNSLDILTFVVPPILPAALTANNAFAQKRLQKMEIFCLHSNHICLCGGIDVVAFDKTGTLTEGNLDLAGVCESKNANFQETQADPTLLALDSRLIQAMATCHSLIELKGELTGNPLDVKLFDAIEWELKEQHNMGINPDYGMATPTLVSPPKGSRNGSGHIKTAPSNLEIAILKTYPFDSAVQRMTTVTKKKGAQQFDVYIKGAPEKIASTCKPETIPTDFSSTLMWYTKQGLRVIAAAHKPLNANYKWKEVDDLTRSDLEQKADFLGLIIMQNLVKAETYAAIKELHEADINTVMVTGDNILTAISVGRDCDLVKPDQTIIRVEAELSPNTYTPSLNVAYMLEENEKSNIVHDSNFIKSVQEKNYVFACDGKTFGLIRNNDKALLDRIVQRGKIFARMLPEQKIHLIECMKDLGRQVIMCGDGCNDCGALKTAHAGISLSMAEASVAAPFTSRNVHIGCVPYLIREGRATMVSAFASFKFGVAFCFTQLIAVLMIFYIGTEPSDNQYLVVDIGLAALPIIMIGNCGPHEILIKQKPMRHLLSFLPLFSVISFLFFQTLGYVGVWFYVQMQSWFVPYKFEPGLWPPNPSYEQTCIFLLSCCAAVVAAIVFSKGSPYRKPLLTNGIMAVWTIAAVAATIFMSLYESQDFAERLNFKIPPTVSMQSGSSSFRVTTPTTTTTSSQNKKTPTSSHPNEIQGGVATQIRHASREVTRNIKNRWSAGSPQQEEEHHLLGATETPTVTPRPQRAAQTDKNTLPPSYSLSSIDDATPSSSQLQRVINNTLLPAHSHESKMLSSWDQHQQAQPQTQHLSGSTAATGLLGSSADKKETIC</sequence>
<dbReference type="STRING" id="6832.A0A553NVX8"/>
<dbReference type="Gene3D" id="3.40.1110.10">
    <property type="entry name" value="Calcium-transporting ATPase, cytoplasmic domain N"/>
    <property type="match status" value="2"/>
</dbReference>
<dbReference type="InterPro" id="IPR001757">
    <property type="entry name" value="P_typ_ATPase"/>
</dbReference>
<keyword evidence="5 13" id="KW-0479">Metal-binding</keyword>
<dbReference type="InterPro" id="IPR023298">
    <property type="entry name" value="ATPase_P-typ_TM_dom_sf"/>
</dbReference>
<keyword evidence="9 13" id="KW-1278">Translocase</keyword>
<evidence type="ECO:0000256" key="7">
    <source>
        <dbReference type="ARBA" id="ARBA00022840"/>
    </source>
</evidence>
<dbReference type="FunFam" id="3.40.50.1000:FF:000068">
    <property type="entry name" value="Cation-transporting ATPase"/>
    <property type="match status" value="1"/>
</dbReference>
<feature type="compositionally biased region" description="Low complexity" evidence="14">
    <location>
        <begin position="1058"/>
        <end position="1082"/>
    </location>
</feature>
<proteinExistence type="inferred from homology"/>
<evidence type="ECO:0000256" key="4">
    <source>
        <dbReference type="ARBA" id="ARBA00022692"/>
    </source>
</evidence>
<dbReference type="PANTHER" id="PTHR45630:SF8">
    <property type="entry name" value="CATION-TRANSPORTING ATPASE"/>
    <property type="match status" value="1"/>
</dbReference>
<keyword evidence="4 13" id="KW-0812">Transmembrane</keyword>
<dbReference type="OMA" id="VPCENAM"/>
<dbReference type="EMBL" id="VCGU01000010">
    <property type="protein sequence ID" value="TRY69579.1"/>
    <property type="molecule type" value="Genomic_DNA"/>
</dbReference>
<feature type="region of interest" description="Disordered" evidence="14">
    <location>
        <begin position="1181"/>
        <end position="1222"/>
    </location>
</feature>
<evidence type="ECO:0000256" key="8">
    <source>
        <dbReference type="ARBA" id="ARBA00022842"/>
    </source>
</evidence>
<dbReference type="InterPro" id="IPR047819">
    <property type="entry name" value="P5A-ATPase_N"/>
</dbReference>
<feature type="region of interest" description="Disordered" evidence="14">
    <location>
        <begin position="1107"/>
        <end position="1164"/>
    </location>
</feature>
<dbReference type="InterPro" id="IPR044492">
    <property type="entry name" value="P_typ_ATPase_HD_dom"/>
</dbReference>
<dbReference type="Pfam" id="PF12409">
    <property type="entry name" value="P5-ATPase"/>
    <property type="match status" value="1"/>
</dbReference>
<comment type="catalytic activity">
    <reaction evidence="12 13">
        <text>ATP + H2O = ADP + phosphate + H(+)</text>
        <dbReference type="Rhea" id="RHEA:13065"/>
        <dbReference type="ChEBI" id="CHEBI:15377"/>
        <dbReference type="ChEBI" id="CHEBI:15378"/>
        <dbReference type="ChEBI" id="CHEBI:30616"/>
        <dbReference type="ChEBI" id="CHEBI:43474"/>
        <dbReference type="ChEBI" id="CHEBI:456216"/>
    </reaction>
</comment>
<evidence type="ECO:0000256" key="6">
    <source>
        <dbReference type="ARBA" id="ARBA00022741"/>
    </source>
</evidence>
<dbReference type="GO" id="GO:0005524">
    <property type="term" value="F:ATP binding"/>
    <property type="evidence" value="ECO:0007669"/>
    <property type="project" value="UniProtKB-UniRule"/>
</dbReference>
<keyword evidence="6 13" id="KW-0547">Nucleotide-binding</keyword>
<dbReference type="Gene3D" id="3.40.50.1000">
    <property type="entry name" value="HAD superfamily/HAD-like"/>
    <property type="match status" value="2"/>
</dbReference>
<evidence type="ECO:0000256" key="13">
    <source>
        <dbReference type="RuleBase" id="RU362082"/>
    </source>
</evidence>
<dbReference type="GO" id="GO:0046872">
    <property type="term" value="F:metal ion binding"/>
    <property type="evidence" value="ECO:0007669"/>
    <property type="project" value="UniProtKB-UniRule"/>
</dbReference>
<dbReference type="GO" id="GO:0140358">
    <property type="term" value="F:P-type transmembrane transporter activity"/>
    <property type="evidence" value="ECO:0007669"/>
    <property type="project" value="InterPro"/>
</dbReference>
<dbReference type="SFLD" id="SFLDF00027">
    <property type="entry name" value="p-type_atpase"/>
    <property type="match status" value="1"/>
</dbReference>
<evidence type="ECO:0000259" key="15">
    <source>
        <dbReference type="Pfam" id="PF00122"/>
    </source>
</evidence>
<dbReference type="GO" id="GO:0019829">
    <property type="term" value="F:ATPase-coupled monoatomic cation transmembrane transporter activity"/>
    <property type="evidence" value="ECO:0007669"/>
    <property type="project" value="UniProtKB-UniRule"/>
</dbReference>
<dbReference type="InterPro" id="IPR006544">
    <property type="entry name" value="P-type_TPase_V"/>
</dbReference>
<keyword evidence="3" id="KW-0597">Phosphoprotein</keyword>
<feature type="compositionally biased region" description="Polar residues" evidence="14">
    <location>
        <begin position="1128"/>
        <end position="1164"/>
    </location>
</feature>
<feature type="transmembrane region" description="Helical" evidence="13">
    <location>
        <begin position="398"/>
        <end position="417"/>
    </location>
</feature>
<keyword evidence="11 13" id="KW-0472">Membrane</keyword>
<dbReference type="PROSITE" id="PS00154">
    <property type="entry name" value="ATPASE_E1_E2"/>
    <property type="match status" value="1"/>
</dbReference>
<dbReference type="SUPFAM" id="SSF81660">
    <property type="entry name" value="Metal cation-transporting ATPase, ATP-binding domain N"/>
    <property type="match status" value="1"/>
</dbReference>
<dbReference type="SUPFAM" id="SSF56784">
    <property type="entry name" value="HAD-like"/>
    <property type="match status" value="1"/>
</dbReference>
<dbReference type="NCBIfam" id="TIGR01657">
    <property type="entry name" value="P-ATPase-V"/>
    <property type="match status" value="1"/>
</dbReference>
<feature type="domain" description="P5B-type ATPase N-terminal" evidence="16">
    <location>
        <begin position="10"/>
        <end position="84"/>
    </location>
</feature>
<gene>
    <name evidence="17" type="ORF">TCAL_04108</name>
</gene>
<comment type="similarity">
    <text evidence="2 13">Belongs to the cation transport ATPase (P-type) (TC 3.A.3) family. Type V subfamily.</text>
</comment>
<feature type="transmembrane region" description="Helical" evidence="13">
    <location>
        <begin position="980"/>
        <end position="1001"/>
    </location>
</feature>
<dbReference type="InterPro" id="IPR059000">
    <property type="entry name" value="ATPase_P-type_domA"/>
</dbReference>
<evidence type="ECO:0000259" key="16">
    <source>
        <dbReference type="Pfam" id="PF12409"/>
    </source>
</evidence>
<dbReference type="Pfam" id="PF13246">
    <property type="entry name" value="Cation_ATPase"/>
    <property type="match status" value="1"/>
</dbReference>
<dbReference type="EC" id="7.2.2.-" evidence="13"/>
<dbReference type="PRINTS" id="PR00119">
    <property type="entry name" value="CATATPASE"/>
</dbReference>
<dbReference type="FunFam" id="1.20.1110.10:FF:000023">
    <property type="entry name" value="Cation-transporting ATPase"/>
    <property type="match status" value="1"/>
</dbReference>
<keyword evidence="7 13" id="KW-0067">ATP-binding</keyword>
<evidence type="ECO:0000256" key="14">
    <source>
        <dbReference type="SAM" id="MobiDB-lite"/>
    </source>
</evidence>
<dbReference type="PANTHER" id="PTHR45630">
    <property type="entry name" value="CATION-TRANSPORTING ATPASE-RELATED"/>
    <property type="match status" value="1"/>
</dbReference>
<dbReference type="InterPro" id="IPR023299">
    <property type="entry name" value="ATPase_P-typ_cyto_dom_N"/>
</dbReference>
<dbReference type="Pfam" id="PF00122">
    <property type="entry name" value="E1-E2_ATPase"/>
    <property type="match status" value="1"/>
</dbReference>
<dbReference type="GO" id="GO:0006874">
    <property type="term" value="P:intracellular calcium ion homeostasis"/>
    <property type="evidence" value="ECO:0007669"/>
    <property type="project" value="TreeGrafter"/>
</dbReference>
<feature type="transmembrane region" description="Helical" evidence="13">
    <location>
        <begin position="363"/>
        <end position="382"/>
    </location>
</feature>
<evidence type="ECO:0000256" key="11">
    <source>
        <dbReference type="ARBA" id="ARBA00023136"/>
    </source>
</evidence>
<dbReference type="SUPFAM" id="SSF81665">
    <property type="entry name" value="Calcium ATPase, transmembrane domain M"/>
    <property type="match status" value="1"/>
</dbReference>